<evidence type="ECO:0000256" key="1">
    <source>
        <dbReference type="SAM" id="MobiDB-lite"/>
    </source>
</evidence>
<reference evidence="2 3" key="1">
    <citation type="submission" date="2019-07" db="EMBL/GenBank/DDBJ databases">
        <title>R&amp;d 2014.</title>
        <authorList>
            <person name="Klenk H.-P."/>
        </authorList>
    </citation>
    <scope>NUCLEOTIDE SEQUENCE [LARGE SCALE GENOMIC DNA]</scope>
    <source>
        <strain evidence="2 3">DSM 43868</strain>
    </source>
</reference>
<dbReference type="Proteomes" id="UP000319825">
    <property type="component" value="Unassembled WGS sequence"/>
</dbReference>
<evidence type="ECO:0008006" key="4">
    <source>
        <dbReference type="Google" id="ProtNLM"/>
    </source>
</evidence>
<protein>
    <recommendedName>
        <fullName evidence="4">Flavin reductase</fullName>
    </recommendedName>
</protein>
<dbReference type="RefSeq" id="WP_211372607.1">
    <property type="nucleotide sequence ID" value="NZ_BAAATQ010000210.1"/>
</dbReference>
<proteinExistence type="predicted"/>
<dbReference type="EMBL" id="VLKE01000001">
    <property type="protein sequence ID" value="TWH68875.1"/>
    <property type="molecule type" value="Genomic_DNA"/>
</dbReference>
<gene>
    <name evidence="2" type="ORF">JD77_03876</name>
</gene>
<dbReference type="AlphaFoldDB" id="A0A562IDQ2"/>
<keyword evidence="3" id="KW-1185">Reference proteome</keyword>
<organism evidence="2 3">
    <name type="scientific">Micromonospora olivasterospora</name>
    <dbReference type="NCBI Taxonomy" id="1880"/>
    <lineage>
        <taxon>Bacteria</taxon>
        <taxon>Bacillati</taxon>
        <taxon>Actinomycetota</taxon>
        <taxon>Actinomycetes</taxon>
        <taxon>Micromonosporales</taxon>
        <taxon>Micromonosporaceae</taxon>
        <taxon>Micromonospora</taxon>
    </lineage>
</organism>
<name>A0A562IDQ2_MICOL</name>
<sequence>MTDGRVPPASPNRHIAARPAWRCRVCAAPWPCQPAKLQLRREFAHDHVALAIYLCLRMYDAIADELQLRSGAVDPAAYFGRFIGWTRPWRQGSSAAPGLAGAGEQAAPPQEVEHIEQRDQEQHDAG</sequence>
<comment type="caution">
    <text evidence="2">The sequence shown here is derived from an EMBL/GenBank/DDBJ whole genome shotgun (WGS) entry which is preliminary data.</text>
</comment>
<evidence type="ECO:0000313" key="3">
    <source>
        <dbReference type="Proteomes" id="UP000319825"/>
    </source>
</evidence>
<feature type="compositionally biased region" description="Low complexity" evidence="1">
    <location>
        <begin position="92"/>
        <end position="103"/>
    </location>
</feature>
<feature type="compositionally biased region" description="Basic and acidic residues" evidence="1">
    <location>
        <begin position="111"/>
        <end position="126"/>
    </location>
</feature>
<evidence type="ECO:0000313" key="2">
    <source>
        <dbReference type="EMBL" id="TWH68875.1"/>
    </source>
</evidence>
<feature type="region of interest" description="Disordered" evidence="1">
    <location>
        <begin position="91"/>
        <end position="126"/>
    </location>
</feature>
<accession>A0A562IDQ2</accession>